<dbReference type="Pfam" id="PF13469">
    <property type="entry name" value="Sulfotransfer_3"/>
    <property type="match status" value="1"/>
</dbReference>
<keyword evidence="3" id="KW-1185">Reference proteome</keyword>
<dbReference type="PANTHER" id="PTHR10605">
    <property type="entry name" value="HEPARAN SULFATE SULFOTRANSFERASE"/>
    <property type="match status" value="1"/>
</dbReference>
<organism evidence="2 3">
    <name type="scientific">Patiriisocius hiemis</name>
    <dbReference type="NCBI Taxonomy" id="3075604"/>
    <lineage>
        <taxon>Bacteria</taxon>
        <taxon>Pseudomonadati</taxon>
        <taxon>Bacteroidota</taxon>
        <taxon>Flavobacteriia</taxon>
        <taxon>Flavobacteriales</taxon>
        <taxon>Flavobacteriaceae</taxon>
        <taxon>Patiriisocius</taxon>
    </lineage>
</organism>
<dbReference type="PANTHER" id="PTHR10605:SF56">
    <property type="entry name" value="BIFUNCTIONAL HEPARAN SULFATE N-DEACETYLASE_N-SULFOTRANSFERASE"/>
    <property type="match status" value="1"/>
</dbReference>
<dbReference type="EMBL" id="JAVRHZ010000002">
    <property type="protein sequence ID" value="MDT0555569.1"/>
    <property type="molecule type" value="Genomic_DNA"/>
</dbReference>
<evidence type="ECO:0000313" key="2">
    <source>
        <dbReference type="EMBL" id="MDT0555569.1"/>
    </source>
</evidence>
<dbReference type="EC" id="2.8.2.-" evidence="2"/>
<evidence type="ECO:0000313" key="3">
    <source>
        <dbReference type="Proteomes" id="UP001254488"/>
    </source>
</evidence>
<proteinExistence type="predicted"/>
<dbReference type="SUPFAM" id="SSF52540">
    <property type="entry name" value="P-loop containing nucleoside triphosphate hydrolases"/>
    <property type="match status" value="1"/>
</dbReference>
<keyword evidence="1 2" id="KW-0808">Transferase</keyword>
<evidence type="ECO:0000256" key="1">
    <source>
        <dbReference type="ARBA" id="ARBA00022679"/>
    </source>
</evidence>
<protein>
    <submittedName>
        <fullName evidence="2">Sulfotransferase</fullName>
        <ecNumber evidence="2">2.8.2.-</ecNumber>
    </submittedName>
</protein>
<gene>
    <name evidence="2" type="ORF">RM538_06105</name>
</gene>
<dbReference type="Gene3D" id="3.40.50.300">
    <property type="entry name" value="P-loop containing nucleotide triphosphate hydrolases"/>
    <property type="match status" value="1"/>
</dbReference>
<name>A0ABU2YD19_9FLAO</name>
<dbReference type="InterPro" id="IPR037359">
    <property type="entry name" value="NST/OST"/>
</dbReference>
<accession>A0ABU2YD19</accession>
<dbReference type="GO" id="GO:0016740">
    <property type="term" value="F:transferase activity"/>
    <property type="evidence" value="ECO:0007669"/>
    <property type="project" value="UniProtKB-KW"/>
</dbReference>
<reference evidence="2 3" key="1">
    <citation type="submission" date="2023-09" db="EMBL/GenBank/DDBJ databases">
        <authorList>
            <person name="Rey-Velasco X."/>
        </authorList>
    </citation>
    <scope>NUCLEOTIDE SEQUENCE [LARGE SCALE GENOMIC DNA]</scope>
    <source>
        <strain evidence="2 3">W242</strain>
    </source>
</reference>
<comment type="caution">
    <text evidence="2">The sequence shown here is derived from an EMBL/GenBank/DDBJ whole genome shotgun (WGS) entry which is preliminary data.</text>
</comment>
<sequence length="301" mass="35161">MASTFKIDFFVIGAARSGTTSLYTYFKQHPEIFLPLTKETNYFSKVSSKEKRHSKKPKPDVEYHSKIINNLEVYKDLFHNATSSQIKGDISPSYMWDKETALRIHKHNPNAKIIFSLRNPIQRAFSHYIMNFNTGHESITNFYDAFMADSEGVWGGGNLYKELSLYYESLKQYYSLFPKENIHSLIFEDWTLNKEESFNALFSFLGIKQMKINDLELHNKNKEYANIKLLNSLRNTWLRPLLQNLFSEDKRTSIKNKLFKEANKKTVLSSTEEDKIKELFSEDVTKTSSLIGIDLNAKWNL</sequence>
<dbReference type="RefSeq" id="WP_311332519.1">
    <property type="nucleotide sequence ID" value="NZ_JAVRHZ010000002.1"/>
</dbReference>
<dbReference type="InterPro" id="IPR027417">
    <property type="entry name" value="P-loop_NTPase"/>
</dbReference>
<dbReference type="Proteomes" id="UP001254488">
    <property type="component" value="Unassembled WGS sequence"/>
</dbReference>